<comment type="caution">
    <text evidence="5">The sequence shown here is derived from an EMBL/GenBank/DDBJ whole genome shotgun (WGS) entry which is preliminary data.</text>
</comment>
<evidence type="ECO:0000313" key="8">
    <source>
        <dbReference type="Proteomes" id="UP000094869"/>
    </source>
</evidence>
<keyword evidence="1" id="KW-0808">Transferase</keyword>
<evidence type="ECO:0000256" key="3">
    <source>
        <dbReference type="ARBA" id="ARBA00022840"/>
    </source>
</evidence>
<name>A0A1E3UIU0_9FIRM</name>
<dbReference type="GO" id="GO:0009236">
    <property type="term" value="P:cobalamin biosynthetic process"/>
    <property type="evidence" value="ECO:0007669"/>
    <property type="project" value="InterPro"/>
</dbReference>
<dbReference type="Pfam" id="PF01923">
    <property type="entry name" value="Cob_adeno_trans"/>
    <property type="match status" value="1"/>
</dbReference>
<dbReference type="InterPro" id="IPR036451">
    <property type="entry name" value="CblAdoTrfase-like_sf"/>
</dbReference>
<dbReference type="EMBL" id="MEHD01000025">
    <property type="protein sequence ID" value="ODR54745.1"/>
    <property type="molecule type" value="Genomic_DNA"/>
</dbReference>
<dbReference type="SUPFAM" id="SSF89028">
    <property type="entry name" value="Cobalamin adenosyltransferase-like"/>
    <property type="match status" value="1"/>
</dbReference>
<keyword evidence="8" id="KW-1185">Reference proteome</keyword>
<sequence>MKVITEEKLREELGRDSPAYYCIPEGTLLTPAAREYLQQKSIRIIQKERQKQERDLKKTKVKPEEMTSLKDDILVNKAHPIIRFRGRLDSLQALIVLYQAVLQEEGENEKLLEDLEEILCILRLMMRCEVLGEVFRYESILGLTSRQLREQSHDPLKNYGIAPMQLPSWKFGKGYAMLNHLRTAVRETETAAAEAFCINDTCIRKDILEGLNRLSSAFHIMMCRYQAGMYPDKN</sequence>
<dbReference type="Gene3D" id="1.20.1200.10">
    <property type="entry name" value="Cobalamin adenosyltransferase-like"/>
    <property type="match status" value="1"/>
</dbReference>
<dbReference type="OrthoDB" id="306726at2"/>
<dbReference type="InterPro" id="IPR016030">
    <property type="entry name" value="CblAdoTrfase-like"/>
</dbReference>
<reference evidence="6 8" key="1">
    <citation type="submission" date="2016-08" db="EMBL/GenBank/DDBJ databases">
        <title>Characterization of Isolates of Eisenbergiella tayi Derived from Blood Cultures, Using Whole Genome Sequencing.</title>
        <authorList>
            <person name="Bernier A.-M."/>
            <person name="Burdz T."/>
            <person name="Wiebe D."/>
            <person name="Bernard K."/>
        </authorList>
    </citation>
    <scope>NUCLEOTIDE SEQUENCE [LARGE SCALE GENOMIC DNA]</scope>
    <source>
        <strain evidence="6 8">NML120146</strain>
    </source>
</reference>
<keyword evidence="3" id="KW-0067">ATP-binding</keyword>
<organism evidence="5 7">
    <name type="scientific">Eisenbergiella tayi</name>
    <dbReference type="NCBI Taxonomy" id="1432052"/>
    <lineage>
        <taxon>Bacteria</taxon>
        <taxon>Bacillati</taxon>
        <taxon>Bacillota</taxon>
        <taxon>Clostridia</taxon>
        <taxon>Lachnospirales</taxon>
        <taxon>Lachnospiraceae</taxon>
        <taxon>Eisenbergiella</taxon>
    </lineage>
</organism>
<reference evidence="5 7" key="2">
    <citation type="submission" date="2016-08" db="EMBL/GenBank/DDBJ databases">
        <authorList>
            <person name="Seilhamer J.J."/>
        </authorList>
    </citation>
    <scope>NUCLEOTIDE SEQUENCE [LARGE SCALE GENOMIC DNA]</scope>
    <source>
        <strain evidence="5 7">NML150140-1</strain>
    </source>
</reference>
<feature type="domain" description="Cobalamin adenosyltransferase-like" evidence="4">
    <location>
        <begin position="59"/>
        <end position="223"/>
    </location>
</feature>
<dbReference type="PIRSF" id="PIRSF012294">
    <property type="entry name" value="ATR_EutT"/>
    <property type="match status" value="1"/>
</dbReference>
<gene>
    <name evidence="5" type="ORF">BEI59_11915</name>
    <name evidence="6" type="ORF">BEI63_17610</name>
</gene>
<dbReference type="GO" id="GO:0006580">
    <property type="term" value="P:ethanolamine metabolic process"/>
    <property type="evidence" value="ECO:0007669"/>
    <property type="project" value="InterPro"/>
</dbReference>
<evidence type="ECO:0000259" key="4">
    <source>
        <dbReference type="Pfam" id="PF01923"/>
    </source>
</evidence>
<evidence type="ECO:0000256" key="1">
    <source>
        <dbReference type="ARBA" id="ARBA00022679"/>
    </source>
</evidence>
<dbReference type="AlphaFoldDB" id="A0A1E3UIU0"/>
<evidence type="ECO:0000313" key="5">
    <source>
        <dbReference type="EMBL" id="ODR52203.1"/>
    </source>
</evidence>
<evidence type="ECO:0000313" key="7">
    <source>
        <dbReference type="Proteomes" id="UP000094271"/>
    </source>
</evidence>
<dbReference type="EMBL" id="MEHA01000007">
    <property type="protein sequence ID" value="ODR52203.1"/>
    <property type="molecule type" value="Genomic_DNA"/>
</dbReference>
<proteinExistence type="predicted"/>
<accession>A0A1E3UIU0</accession>
<dbReference type="Proteomes" id="UP000094271">
    <property type="component" value="Unassembled WGS sequence"/>
</dbReference>
<evidence type="ECO:0000313" key="6">
    <source>
        <dbReference type="EMBL" id="ODR54745.1"/>
    </source>
</evidence>
<dbReference type="InterPro" id="IPR009194">
    <property type="entry name" value="AdoTrfase_EutT"/>
</dbReference>
<dbReference type="GO" id="GO:0008817">
    <property type="term" value="F:corrinoid adenosyltransferase activity"/>
    <property type="evidence" value="ECO:0007669"/>
    <property type="project" value="InterPro"/>
</dbReference>
<dbReference type="RefSeq" id="WP_069410052.1">
    <property type="nucleotide sequence ID" value="NZ_DAWDRA010000028.1"/>
</dbReference>
<evidence type="ECO:0000256" key="2">
    <source>
        <dbReference type="ARBA" id="ARBA00022741"/>
    </source>
</evidence>
<dbReference type="Proteomes" id="UP000094869">
    <property type="component" value="Unassembled WGS sequence"/>
</dbReference>
<keyword evidence="2" id="KW-0547">Nucleotide-binding</keyword>
<protein>
    <recommendedName>
        <fullName evidence="4">Cobalamin adenosyltransferase-like domain-containing protein</fullName>
    </recommendedName>
</protein>
<dbReference type="GO" id="GO:0005524">
    <property type="term" value="F:ATP binding"/>
    <property type="evidence" value="ECO:0007669"/>
    <property type="project" value="UniProtKB-KW"/>
</dbReference>